<dbReference type="Proteomes" id="UP000886653">
    <property type="component" value="Unassembled WGS sequence"/>
</dbReference>
<evidence type="ECO:0000313" key="1">
    <source>
        <dbReference type="EMBL" id="KAG0141576.1"/>
    </source>
</evidence>
<dbReference type="AlphaFoldDB" id="A0A9P6T8K1"/>
<protein>
    <submittedName>
        <fullName evidence="2">Uncharacterized protein</fullName>
    </submittedName>
</protein>
<name>A0A9P6T8K1_9BASI</name>
<sequence length="72" mass="8275">MKVLKVQSATQPHMKDEADHPHFQRFTCNCWLISSIRVLQCTSTSYKRKCLTLPVSGSTYLHYPEFSINISA</sequence>
<dbReference type="EMBL" id="MU167380">
    <property type="protein sequence ID" value="KAG0141576.1"/>
    <property type="molecule type" value="Genomic_DNA"/>
</dbReference>
<reference evidence="2" key="1">
    <citation type="submission" date="2013-11" db="EMBL/GenBank/DDBJ databases">
        <title>Genome sequence of the fusiform rust pathogen reveals effectors for host alternation and coevolution with pine.</title>
        <authorList>
            <consortium name="DOE Joint Genome Institute"/>
            <person name="Smith K."/>
            <person name="Pendleton A."/>
            <person name="Kubisiak T."/>
            <person name="Anderson C."/>
            <person name="Salamov A."/>
            <person name="Aerts A."/>
            <person name="Riley R."/>
            <person name="Clum A."/>
            <person name="Lindquist E."/>
            <person name="Ence D."/>
            <person name="Campbell M."/>
            <person name="Kronenberg Z."/>
            <person name="Feau N."/>
            <person name="Dhillon B."/>
            <person name="Hamelin R."/>
            <person name="Burleigh J."/>
            <person name="Smith J."/>
            <person name="Yandell M."/>
            <person name="Nelson C."/>
            <person name="Grigoriev I."/>
            <person name="Davis J."/>
        </authorList>
    </citation>
    <scope>NUCLEOTIDE SEQUENCE</scope>
    <source>
        <strain evidence="2">G11</strain>
    </source>
</reference>
<evidence type="ECO:0000313" key="3">
    <source>
        <dbReference type="Proteomes" id="UP000886653"/>
    </source>
</evidence>
<gene>
    <name evidence="1" type="ORF">CROQUDRAFT_281856</name>
    <name evidence="2" type="ORF">CROQUDRAFT_281867</name>
</gene>
<keyword evidence="3" id="KW-1185">Reference proteome</keyword>
<dbReference type="EMBL" id="MU167380">
    <property type="protein sequence ID" value="KAG0141578.1"/>
    <property type="molecule type" value="Genomic_DNA"/>
</dbReference>
<comment type="caution">
    <text evidence="2">The sequence shown here is derived from an EMBL/GenBank/DDBJ whole genome shotgun (WGS) entry which is preliminary data.</text>
</comment>
<organism evidence="2 3">
    <name type="scientific">Cronartium quercuum f. sp. fusiforme G11</name>
    <dbReference type="NCBI Taxonomy" id="708437"/>
    <lineage>
        <taxon>Eukaryota</taxon>
        <taxon>Fungi</taxon>
        <taxon>Dikarya</taxon>
        <taxon>Basidiomycota</taxon>
        <taxon>Pucciniomycotina</taxon>
        <taxon>Pucciniomycetes</taxon>
        <taxon>Pucciniales</taxon>
        <taxon>Coleosporiaceae</taxon>
        <taxon>Cronartium</taxon>
    </lineage>
</organism>
<accession>A0A9P6T8K1</accession>
<proteinExistence type="predicted"/>
<evidence type="ECO:0000313" key="2">
    <source>
        <dbReference type="EMBL" id="KAG0141578.1"/>
    </source>
</evidence>